<protein>
    <recommendedName>
        <fullName evidence="5">CUB domain-containing protein</fullName>
    </recommendedName>
</protein>
<dbReference type="Gene3D" id="2.60.120.290">
    <property type="entry name" value="Spermadhesin, CUB domain"/>
    <property type="match status" value="1"/>
</dbReference>
<evidence type="ECO:0000256" key="4">
    <source>
        <dbReference type="SAM" id="SignalP"/>
    </source>
</evidence>
<dbReference type="OrthoDB" id="9971251at2759"/>
<feature type="chain" id="PRO_5036209087" description="CUB domain-containing protein" evidence="4">
    <location>
        <begin position="25"/>
        <end position="238"/>
    </location>
</feature>
<evidence type="ECO:0000256" key="3">
    <source>
        <dbReference type="PROSITE-ProRule" id="PRU00059"/>
    </source>
</evidence>
<sequence length="238" mass="27295">MISPSFSLFFLAVVFTFQVPGLQGKTKGGSPGEVKSDPTTCHNFTVGTPKERKFYSPNYPNYYTSMTECTLILTAPPENLISVDFRGQEFRLEEDVNCTNDYLEVRDGAYGYSRMIGRYCGHKFPPIIISSYRYLHLRFHSDETIEYSGFAAQYQFIHSQEKVPERPPCRFEVTGEEARISRADIPSEQEQFTQNHGVPLDCTWVITVRAQWMSLPFLYSLFIGNVEAAKLAQKRLYT</sequence>
<proteinExistence type="predicted"/>
<dbReference type="FunFam" id="2.60.120.290:FF:000013">
    <property type="entry name" value="Membrane frizzled-related protein"/>
    <property type="match status" value="1"/>
</dbReference>
<dbReference type="PROSITE" id="PS01180">
    <property type="entry name" value="CUB"/>
    <property type="match status" value="1"/>
</dbReference>
<dbReference type="AlphaFoldDB" id="A0A7R8X959"/>
<dbReference type="InterPro" id="IPR035914">
    <property type="entry name" value="Sperma_CUB_dom_sf"/>
</dbReference>
<dbReference type="Proteomes" id="UP000677054">
    <property type="component" value="Unassembled WGS sequence"/>
</dbReference>
<evidence type="ECO:0000313" key="6">
    <source>
        <dbReference type="EMBL" id="CAD7245281.1"/>
    </source>
</evidence>
<dbReference type="CDD" id="cd00041">
    <property type="entry name" value="CUB"/>
    <property type="match status" value="1"/>
</dbReference>
<evidence type="ECO:0000313" key="7">
    <source>
        <dbReference type="Proteomes" id="UP000677054"/>
    </source>
</evidence>
<feature type="signal peptide" evidence="4">
    <location>
        <begin position="1"/>
        <end position="24"/>
    </location>
</feature>
<dbReference type="EMBL" id="LR900340">
    <property type="protein sequence ID" value="CAD7245281.1"/>
    <property type="molecule type" value="Genomic_DNA"/>
</dbReference>
<dbReference type="EMBL" id="CAJPEV010000823">
    <property type="protein sequence ID" value="CAG0888840.1"/>
    <property type="molecule type" value="Genomic_DNA"/>
</dbReference>
<keyword evidence="2" id="KW-1015">Disulfide bond</keyword>
<organism evidence="6">
    <name type="scientific">Darwinula stevensoni</name>
    <dbReference type="NCBI Taxonomy" id="69355"/>
    <lineage>
        <taxon>Eukaryota</taxon>
        <taxon>Metazoa</taxon>
        <taxon>Ecdysozoa</taxon>
        <taxon>Arthropoda</taxon>
        <taxon>Crustacea</taxon>
        <taxon>Oligostraca</taxon>
        <taxon>Ostracoda</taxon>
        <taxon>Podocopa</taxon>
        <taxon>Podocopida</taxon>
        <taxon>Darwinulocopina</taxon>
        <taxon>Darwinuloidea</taxon>
        <taxon>Darwinulidae</taxon>
        <taxon>Darwinula</taxon>
    </lineage>
</organism>
<reference evidence="6" key="1">
    <citation type="submission" date="2020-11" db="EMBL/GenBank/DDBJ databases">
        <authorList>
            <person name="Tran Van P."/>
        </authorList>
    </citation>
    <scope>NUCLEOTIDE SEQUENCE</scope>
</reference>
<name>A0A7R8X959_9CRUS</name>
<comment type="caution">
    <text evidence="3">Lacks conserved residue(s) required for the propagation of feature annotation.</text>
</comment>
<dbReference type="PANTHER" id="PTHR24251">
    <property type="entry name" value="OVOCHYMASE-RELATED"/>
    <property type="match status" value="1"/>
</dbReference>
<dbReference type="PANTHER" id="PTHR24251:SF28">
    <property type="entry name" value="NEUROPILIN AND TOLLOID-LIKE, ISOFORM B"/>
    <property type="match status" value="1"/>
</dbReference>
<keyword evidence="4" id="KW-0732">Signal</keyword>
<dbReference type="Pfam" id="PF00431">
    <property type="entry name" value="CUB"/>
    <property type="match status" value="1"/>
</dbReference>
<dbReference type="InterPro" id="IPR000859">
    <property type="entry name" value="CUB_dom"/>
</dbReference>
<dbReference type="SUPFAM" id="SSF49854">
    <property type="entry name" value="Spermadhesin, CUB domain"/>
    <property type="match status" value="1"/>
</dbReference>
<keyword evidence="7" id="KW-1185">Reference proteome</keyword>
<feature type="domain" description="CUB" evidence="5">
    <location>
        <begin position="41"/>
        <end position="157"/>
    </location>
</feature>
<accession>A0A7R8X959</accession>
<dbReference type="SMART" id="SM00042">
    <property type="entry name" value="CUB"/>
    <property type="match status" value="1"/>
</dbReference>
<evidence type="ECO:0000256" key="2">
    <source>
        <dbReference type="ARBA" id="ARBA00023157"/>
    </source>
</evidence>
<keyword evidence="1" id="KW-0677">Repeat</keyword>
<gene>
    <name evidence="6" type="ORF">DSTB1V02_LOCUS5155</name>
</gene>
<evidence type="ECO:0000256" key="1">
    <source>
        <dbReference type="ARBA" id="ARBA00022737"/>
    </source>
</evidence>
<evidence type="ECO:0000259" key="5">
    <source>
        <dbReference type="PROSITE" id="PS01180"/>
    </source>
</evidence>